<dbReference type="EMBL" id="AJIL01000328">
    <property type="protein sequence ID" value="KNE89554.1"/>
    <property type="molecule type" value="Genomic_DNA"/>
</dbReference>
<accession>A0A0L0US53</accession>
<dbReference type="OrthoDB" id="2498125at2759"/>
<dbReference type="GO" id="GO:0003676">
    <property type="term" value="F:nucleic acid binding"/>
    <property type="evidence" value="ECO:0007669"/>
    <property type="project" value="InterPro"/>
</dbReference>
<reference evidence="4" key="1">
    <citation type="submission" date="2014-03" db="EMBL/GenBank/DDBJ databases">
        <title>The Genome Sequence of Puccinia striiformis f. sp. tritici PST-78.</title>
        <authorList>
            <consortium name="The Broad Institute Genome Sequencing Platform"/>
            <person name="Cuomo C."/>
            <person name="Hulbert S."/>
            <person name="Chen X."/>
            <person name="Walker B."/>
            <person name="Young S.K."/>
            <person name="Zeng Q."/>
            <person name="Gargeya S."/>
            <person name="Fitzgerald M."/>
            <person name="Haas B."/>
            <person name="Abouelleil A."/>
            <person name="Alvarado L."/>
            <person name="Arachchi H.M."/>
            <person name="Berlin A.M."/>
            <person name="Chapman S.B."/>
            <person name="Goldberg J."/>
            <person name="Griggs A."/>
            <person name="Gujja S."/>
            <person name="Hansen M."/>
            <person name="Howarth C."/>
            <person name="Imamovic A."/>
            <person name="Larimer J."/>
            <person name="McCowan C."/>
            <person name="Montmayeur A."/>
            <person name="Murphy C."/>
            <person name="Neiman D."/>
            <person name="Pearson M."/>
            <person name="Priest M."/>
            <person name="Roberts A."/>
            <person name="Saif S."/>
            <person name="Shea T."/>
            <person name="Sisk P."/>
            <person name="Sykes S."/>
            <person name="Wortman J."/>
            <person name="Nusbaum C."/>
            <person name="Birren B."/>
        </authorList>
    </citation>
    <scope>NUCLEOTIDE SEQUENCE [LARGE SCALE GENOMIC DNA]</scope>
    <source>
        <strain evidence="4">race PST-78</strain>
    </source>
</reference>
<dbReference type="Gene3D" id="3.30.420.10">
    <property type="entry name" value="Ribonuclease H-like superfamily/Ribonuclease H"/>
    <property type="match status" value="1"/>
</dbReference>
<dbReference type="InterPro" id="IPR036397">
    <property type="entry name" value="RNaseH_sf"/>
</dbReference>
<sequence>MCRALQSHRQRFSIVTDGSALLETHQHHQHLLITVEGLPSSSIAPHHCQKLLGIVGNCSASSETTYHRQKPPASLQDSQLNHLLVVGTVSWSLVPSPGRRLPRVVLGTPCLLSEGLDLVWRDLIITGRPLLPSLSPFSHHHNHYMVVVVTSSLSSSSPPPCRRHHLLVDVVISPSLSSSSPPPPPPCRHHLLLLVVVIVVITSSSSWSSSSPPQHRCHHLLNATVIYFSKTSTSLGLDWAGRTGLRFWHKPKSDLADPKLWANPITNTNQPHPNQNTEKMSDSAVMDSTELEIQANEEKSRALVEELDQEERKPNTIIKPKVRELIRENVVGKDMKTADAMKAFNVSWRQIQHIKAKDPNQVKARTKHPSKFTEDMKTKLLLELDQKSTTTLPEMAKFILEQFDIKVLTQTVSNLIHDMDISWKQVTNIPAAWNRTDLIEQRTNFVGRRGLDLGRKVVFIDEAGFDLHSGQPAVLSLVPKAKQVTLIGALSVDGFDYYELLNADNTKAKGVGADEVCLSLGSLGARLPQESIIIMDNAPVHQGKRFKEVIGSLEASKSIKIEFLPPYSPFLDPIEYSFHSIKAYVQSKQPPN</sequence>
<evidence type="ECO:0000259" key="2">
    <source>
        <dbReference type="Pfam" id="PF13358"/>
    </source>
</evidence>
<dbReference type="Pfam" id="PF13358">
    <property type="entry name" value="DDE_3"/>
    <property type="match status" value="1"/>
</dbReference>
<protein>
    <recommendedName>
        <fullName evidence="2">Tc1-like transposase DDE domain-containing protein</fullName>
    </recommendedName>
</protein>
<evidence type="ECO:0000313" key="3">
    <source>
        <dbReference type="EMBL" id="KNE89554.1"/>
    </source>
</evidence>
<dbReference type="InterPro" id="IPR038717">
    <property type="entry name" value="Tc1-like_DDE_dom"/>
</dbReference>
<name>A0A0L0US53_9BASI</name>
<gene>
    <name evidence="3" type="ORF">PSTG_16985</name>
</gene>
<feature type="domain" description="Tc1-like transposase DDE" evidence="2">
    <location>
        <begin position="458"/>
        <end position="588"/>
    </location>
</feature>
<comment type="caution">
    <text evidence="3">The sequence shown here is derived from an EMBL/GenBank/DDBJ whole genome shotgun (WGS) entry which is preliminary data.</text>
</comment>
<keyword evidence="1" id="KW-0175">Coiled coil</keyword>
<dbReference type="PANTHER" id="PTHR46564">
    <property type="entry name" value="TRANSPOSASE"/>
    <property type="match status" value="1"/>
</dbReference>
<feature type="coiled-coil region" evidence="1">
    <location>
        <begin position="286"/>
        <end position="313"/>
    </location>
</feature>
<dbReference type="STRING" id="1165861.A0A0L0US53"/>
<evidence type="ECO:0000313" key="4">
    <source>
        <dbReference type="Proteomes" id="UP000054564"/>
    </source>
</evidence>
<proteinExistence type="predicted"/>
<dbReference type="AlphaFoldDB" id="A0A0L0US53"/>
<organism evidence="3 4">
    <name type="scientific">Puccinia striiformis f. sp. tritici PST-78</name>
    <dbReference type="NCBI Taxonomy" id="1165861"/>
    <lineage>
        <taxon>Eukaryota</taxon>
        <taxon>Fungi</taxon>
        <taxon>Dikarya</taxon>
        <taxon>Basidiomycota</taxon>
        <taxon>Pucciniomycotina</taxon>
        <taxon>Pucciniomycetes</taxon>
        <taxon>Pucciniales</taxon>
        <taxon>Pucciniaceae</taxon>
        <taxon>Puccinia</taxon>
    </lineage>
</organism>
<dbReference type="Proteomes" id="UP000054564">
    <property type="component" value="Unassembled WGS sequence"/>
</dbReference>
<keyword evidence="4" id="KW-1185">Reference proteome</keyword>
<evidence type="ECO:0000256" key="1">
    <source>
        <dbReference type="SAM" id="Coils"/>
    </source>
</evidence>
<dbReference type="PANTHER" id="PTHR46564:SF1">
    <property type="entry name" value="TRANSPOSASE"/>
    <property type="match status" value="1"/>
</dbReference>